<gene>
    <name evidence="1" type="ORF">CCACVL1_22579</name>
</gene>
<feature type="non-terminal residue" evidence="1">
    <location>
        <position position="34"/>
    </location>
</feature>
<reference evidence="1 2" key="1">
    <citation type="submission" date="2013-09" db="EMBL/GenBank/DDBJ databases">
        <title>Corchorus capsularis genome sequencing.</title>
        <authorList>
            <person name="Alam M."/>
            <person name="Haque M.S."/>
            <person name="Islam M.S."/>
            <person name="Emdad E.M."/>
            <person name="Islam M.M."/>
            <person name="Ahmed B."/>
            <person name="Halim A."/>
            <person name="Hossen Q.M.M."/>
            <person name="Hossain M.Z."/>
            <person name="Ahmed R."/>
            <person name="Khan M.M."/>
            <person name="Islam R."/>
            <person name="Rashid M.M."/>
            <person name="Khan S.A."/>
            <person name="Rahman M.S."/>
            <person name="Alam M."/>
        </authorList>
    </citation>
    <scope>NUCLEOTIDE SEQUENCE [LARGE SCALE GENOMIC DNA]</scope>
    <source>
        <strain evidence="2">cv. CVL-1</strain>
        <tissue evidence="1">Whole seedling</tissue>
    </source>
</reference>
<protein>
    <submittedName>
        <fullName evidence="1">Uncharacterized protein</fullName>
    </submittedName>
</protein>
<dbReference type="Gramene" id="OMO62911">
    <property type="protein sequence ID" value="OMO62911"/>
    <property type="gene ID" value="CCACVL1_22579"/>
</dbReference>
<comment type="caution">
    <text evidence="1">The sequence shown here is derived from an EMBL/GenBank/DDBJ whole genome shotgun (WGS) entry which is preliminary data.</text>
</comment>
<evidence type="ECO:0000313" key="2">
    <source>
        <dbReference type="Proteomes" id="UP000188268"/>
    </source>
</evidence>
<sequence>GEIDTIIVSTIMADFQASQGRLSGVSGQTFKRLR</sequence>
<proteinExistence type="predicted"/>
<evidence type="ECO:0000313" key="1">
    <source>
        <dbReference type="EMBL" id="OMO62911.1"/>
    </source>
</evidence>
<name>A0A1R3GY16_COCAP</name>
<dbReference type="EMBL" id="AWWV01013089">
    <property type="protein sequence ID" value="OMO62911.1"/>
    <property type="molecule type" value="Genomic_DNA"/>
</dbReference>
<dbReference type="Proteomes" id="UP000188268">
    <property type="component" value="Unassembled WGS sequence"/>
</dbReference>
<organism evidence="1 2">
    <name type="scientific">Corchorus capsularis</name>
    <name type="common">Jute</name>
    <dbReference type="NCBI Taxonomy" id="210143"/>
    <lineage>
        <taxon>Eukaryota</taxon>
        <taxon>Viridiplantae</taxon>
        <taxon>Streptophyta</taxon>
        <taxon>Embryophyta</taxon>
        <taxon>Tracheophyta</taxon>
        <taxon>Spermatophyta</taxon>
        <taxon>Magnoliopsida</taxon>
        <taxon>eudicotyledons</taxon>
        <taxon>Gunneridae</taxon>
        <taxon>Pentapetalae</taxon>
        <taxon>rosids</taxon>
        <taxon>malvids</taxon>
        <taxon>Malvales</taxon>
        <taxon>Malvaceae</taxon>
        <taxon>Grewioideae</taxon>
        <taxon>Apeibeae</taxon>
        <taxon>Corchorus</taxon>
    </lineage>
</organism>
<dbReference type="AlphaFoldDB" id="A0A1R3GY16"/>
<accession>A0A1R3GY16</accession>
<feature type="non-terminal residue" evidence="1">
    <location>
        <position position="1"/>
    </location>
</feature>
<keyword evidence="2" id="KW-1185">Reference proteome</keyword>